<keyword evidence="2" id="KW-0812">Transmembrane</keyword>
<evidence type="ECO:0000256" key="2">
    <source>
        <dbReference type="SAM" id="Phobius"/>
    </source>
</evidence>
<evidence type="ECO:0000313" key="3">
    <source>
        <dbReference type="Ensembl" id="ENSAZOP00000023715.1"/>
    </source>
</evidence>
<sequence length="105" mass="11458">VSCGVVQRLPRGVQVCPEKVAPWGASKLSSAGHRQAGGSCQEGGRAGQPPKLPTRREPSLSASPLPIYIWLHVYLYVFIDTASPFTASLFFPHFLYFFLSLSPLL</sequence>
<dbReference type="Proteomes" id="UP000694549">
    <property type="component" value="Unplaced"/>
</dbReference>
<keyword evidence="4" id="KW-1185">Reference proteome</keyword>
<reference evidence="3" key="1">
    <citation type="submission" date="2025-08" db="UniProtKB">
        <authorList>
            <consortium name="Ensembl"/>
        </authorList>
    </citation>
    <scope>IDENTIFICATION</scope>
</reference>
<proteinExistence type="predicted"/>
<evidence type="ECO:0000256" key="1">
    <source>
        <dbReference type="SAM" id="MobiDB-lite"/>
    </source>
</evidence>
<keyword evidence="2" id="KW-1133">Transmembrane helix</keyword>
<dbReference type="Ensembl" id="ENSAZOT00000025455.1">
    <property type="protein sequence ID" value="ENSAZOP00000023715.1"/>
    <property type="gene ID" value="ENSAZOG00000015314.1"/>
</dbReference>
<accession>A0A8B9VFF5</accession>
<feature type="transmembrane region" description="Helical" evidence="2">
    <location>
        <begin position="85"/>
        <end position="104"/>
    </location>
</feature>
<keyword evidence="2" id="KW-0472">Membrane</keyword>
<evidence type="ECO:0000313" key="4">
    <source>
        <dbReference type="Proteomes" id="UP000694549"/>
    </source>
</evidence>
<organism evidence="3 4">
    <name type="scientific">Anas zonorhyncha</name>
    <name type="common">Eastern spot-billed duck</name>
    <dbReference type="NCBI Taxonomy" id="75864"/>
    <lineage>
        <taxon>Eukaryota</taxon>
        <taxon>Metazoa</taxon>
        <taxon>Chordata</taxon>
        <taxon>Craniata</taxon>
        <taxon>Vertebrata</taxon>
        <taxon>Euteleostomi</taxon>
        <taxon>Archelosauria</taxon>
        <taxon>Archosauria</taxon>
        <taxon>Dinosauria</taxon>
        <taxon>Saurischia</taxon>
        <taxon>Theropoda</taxon>
        <taxon>Coelurosauria</taxon>
        <taxon>Aves</taxon>
        <taxon>Neognathae</taxon>
        <taxon>Galloanserae</taxon>
        <taxon>Anseriformes</taxon>
        <taxon>Anatidae</taxon>
        <taxon>Anatinae</taxon>
        <taxon>Anas</taxon>
    </lineage>
</organism>
<reference evidence="3" key="2">
    <citation type="submission" date="2025-09" db="UniProtKB">
        <authorList>
            <consortium name="Ensembl"/>
        </authorList>
    </citation>
    <scope>IDENTIFICATION</scope>
</reference>
<protein>
    <submittedName>
        <fullName evidence="3">Uncharacterized protein</fullName>
    </submittedName>
</protein>
<feature type="region of interest" description="Disordered" evidence="1">
    <location>
        <begin position="27"/>
        <end position="60"/>
    </location>
</feature>
<dbReference type="AlphaFoldDB" id="A0A8B9VFF5"/>
<name>A0A8B9VFF5_9AVES</name>